<feature type="DNA-binding region" description="Homeobox" evidence="2">
    <location>
        <begin position="24"/>
        <end position="40"/>
    </location>
</feature>
<dbReference type="InParanoid" id="T1HRX9"/>
<dbReference type="PANTHER" id="PTHR24329">
    <property type="entry name" value="HOMEOBOX PROTEIN ARISTALESS"/>
    <property type="match status" value="1"/>
</dbReference>
<dbReference type="PROSITE" id="PS50071">
    <property type="entry name" value="HOMEOBOX_2"/>
    <property type="match status" value="1"/>
</dbReference>
<dbReference type="GO" id="GO:0005634">
    <property type="term" value="C:nucleus"/>
    <property type="evidence" value="ECO:0007669"/>
    <property type="project" value="UniProtKB-SubCell"/>
</dbReference>
<protein>
    <submittedName>
        <fullName evidence="4">Homeobox domain-containing protein</fullName>
    </submittedName>
</protein>
<evidence type="ECO:0000256" key="1">
    <source>
        <dbReference type="ARBA" id="ARBA00004123"/>
    </source>
</evidence>
<evidence type="ECO:0000313" key="5">
    <source>
        <dbReference type="Proteomes" id="UP000015103"/>
    </source>
</evidence>
<dbReference type="EnsemblMetazoa" id="RPRC006799-RA">
    <property type="protein sequence ID" value="RPRC006799-PA"/>
    <property type="gene ID" value="RPRC006799"/>
</dbReference>
<feature type="compositionally biased region" description="Polar residues" evidence="3">
    <location>
        <begin position="96"/>
        <end position="105"/>
    </location>
</feature>
<sequence length="417" mass="47337">MNLKTVLNNGRIVCRSALWSMEDTLKVWFQNRRAKWRKAERLKEEQRKREEQERDEQPSTQNKEVVVDDNSLCSSPGGAGGGSGAGEDEQRPQSPPSDLQQNSPKSPGTTVSSTATSPAAPTSITPASPHHFPLFSPFSSDGNSFQTDTSNCPICSIPEREDLQHFLLKCMRLQSYRDKYLNKYISSISDVDVQVQVLLDVADIDKLNNPFYFVTRQSKNEFDKLSGYYNTKYNEENLQIGTYHFPKDLTINDFSATGPTVFEYFYNNAYTKNDISQTSFSIPKTVEMGYSSTNVYKRRTITPRTRIRIKWNPKANTIDAPDILVLNDSASFGAFCRKLNVNKAPPLLYIRPYSGEKKDVNAKDGTQMIVSYITCRVRAYYRFMYSGRLYNVLIFEKASEYTPAPALYLASRAEPSV</sequence>
<proteinExistence type="predicted"/>
<feature type="compositionally biased region" description="Basic and acidic residues" evidence="3">
    <location>
        <begin position="40"/>
        <end position="57"/>
    </location>
</feature>
<dbReference type="GO" id="GO:0000981">
    <property type="term" value="F:DNA-binding transcription factor activity, RNA polymerase II-specific"/>
    <property type="evidence" value="ECO:0007669"/>
    <property type="project" value="TreeGrafter"/>
</dbReference>
<dbReference type="HOGENOM" id="CLU_659408_0_0_1"/>
<dbReference type="CDD" id="cd00086">
    <property type="entry name" value="homeodomain"/>
    <property type="match status" value="1"/>
</dbReference>
<reference evidence="4" key="1">
    <citation type="submission" date="2015-05" db="UniProtKB">
        <authorList>
            <consortium name="EnsemblMetazoa"/>
        </authorList>
    </citation>
    <scope>IDENTIFICATION</scope>
</reference>
<dbReference type="eggNOG" id="ENOG502RTR0">
    <property type="taxonomic scope" value="Eukaryota"/>
</dbReference>
<feature type="compositionally biased region" description="Low complexity" evidence="3">
    <location>
        <begin position="106"/>
        <end position="129"/>
    </location>
</feature>
<evidence type="ECO:0000256" key="2">
    <source>
        <dbReference type="PROSITE-ProRule" id="PRU00108"/>
    </source>
</evidence>
<dbReference type="VEuPathDB" id="VectorBase:RPRC006799"/>
<dbReference type="PANTHER" id="PTHR24329:SF543">
    <property type="entry name" value="FI01017P-RELATED"/>
    <property type="match status" value="1"/>
</dbReference>
<keyword evidence="2" id="KW-0539">Nucleus</keyword>
<accession>T1HRX9</accession>
<name>T1HRX9_RHOPR</name>
<comment type="subcellular location">
    <subcellularLocation>
        <location evidence="1 2">Nucleus</location>
    </subcellularLocation>
</comment>
<dbReference type="InterPro" id="IPR050649">
    <property type="entry name" value="Paired_Homeobox_TFs"/>
</dbReference>
<evidence type="ECO:0000313" key="4">
    <source>
        <dbReference type="EnsemblMetazoa" id="RPRC006799-PA"/>
    </source>
</evidence>
<dbReference type="InterPro" id="IPR001356">
    <property type="entry name" value="HD"/>
</dbReference>
<dbReference type="STRING" id="13249.T1HRX9"/>
<organism evidence="4 5">
    <name type="scientific">Rhodnius prolixus</name>
    <name type="common">Triatomid bug</name>
    <dbReference type="NCBI Taxonomy" id="13249"/>
    <lineage>
        <taxon>Eukaryota</taxon>
        <taxon>Metazoa</taxon>
        <taxon>Ecdysozoa</taxon>
        <taxon>Arthropoda</taxon>
        <taxon>Hexapoda</taxon>
        <taxon>Insecta</taxon>
        <taxon>Pterygota</taxon>
        <taxon>Neoptera</taxon>
        <taxon>Paraneoptera</taxon>
        <taxon>Hemiptera</taxon>
        <taxon>Heteroptera</taxon>
        <taxon>Panheteroptera</taxon>
        <taxon>Cimicomorpha</taxon>
        <taxon>Reduviidae</taxon>
        <taxon>Triatominae</taxon>
        <taxon>Rhodnius</taxon>
    </lineage>
</organism>
<dbReference type="GO" id="GO:0000977">
    <property type="term" value="F:RNA polymerase II transcription regulatory region sequence-specific DNA binding"/>
    <property type="evidence" value="ECO:0007669"/>
    <property type="project" value="TreeGrafter"/>
</dbReference>
<feature type="region of interest" description="Disordered" evidence="3">
    <location>
        <begin position="40"/>
        <end position="135"/>
    </location>
</feature>
<keyword evidence="5" id="KW-1185">Reference proteome</keyword>
<dbReference type="EMBL" id="ACPB03018255">
    <property type="status" value="NOT_ANNOTATED_CDS"/>
    <property type="molecule type" value="Genomic_DNA"/>
</dbReference>
<dbReference type="Gene3D" id="1.10.10.60">
    <property type="entry name" value="Homeodomain-like"/>
    <property type="match status" value="1"/>
</dbReference>
<dbReference type="Proteomes" id="UP000015103">
    <property type="component" value="Unassembled WGS sequence"/>
</dbReference>
<evidence type="ECO:0000256" key="3">
    <source>
        <dbReference type="SAM" id="MobiDB-lite"/>
    </source>
</evidence>
<dbReference type="AlphaFoldDB" id="T1HRX9"/>
<keyword evidence="2" id="KW-0238">DNA-binding</keyword>
<keyword evidence="2" id="KW-0371">Homeobox</keyword>